<dbReference type="Pfam" id="PF06808">
    <property type="entry name" value="DctM"/>
    <property type="match status" value="1"/>
</dbReference>
<name>A0A447IMK4_9RHOB</name>
<feature type="transmembrane region" description="Helical" evidence="7">
    <location>
        <begin position="396"/>
        <end position="415"/>
    </location>
</feature>
<keyword evidence="2" id="KW-1003">Cell membrane</keyword>
<feature type="transmembrane region" description="Helical" evidence="7">
    <location>
        <begin position="358"/>
        <end position="384"/>
    </location>
</feature>
<feature type="transmembrane region" description="Helical" evidence="7">
    <location>
        <begin position="173"/>
        <end position="192"/>
    </location>
</feature>
<comment type="subunit">
    <text evidence="7">The complex comprises the extracytoplasmic solute receptor protein and the two transmembrane proteins.</text>
</comment>
<comment type="subcellular location">
    <subcellularLocation>
        <location evidence="1 7">Cell inner membrane</location>
        <topology evidence="1 7">Multi-pass membrane protein</topology>
    </subcellularLocation>
</comment>
<feature type="domain" description="TRAP C4-dicarboxylate transport system permease DctM subunit" evidence="8">
    <location>
        <begin position="7"/>
        <end position="416"/>
    </location>
</feature>
<dbReference type="NCBIfam" id="TIGR00786">
    <property type="entry name" value="dctM"/>
    <property type="match status" value="1"/>
</dbReference>
<dbReference type="AlphaFoldDB" id="A0A447IMK4"/>
<dbReference type="GO" id="GO:0022857">
    <property type="term" value="F:transmembrane transporter activity"/>
    <property type="evidence" value="ECO:0007669"/>
    <property type="project" value="UniProtKB-UniRule"/>
</dbReference>
<protein>
    <recommendedName>
        <fullName evidence="7">TRAP transporter large permease protein</fullName>
    </recommendedName>
</protein>
<evidence type="ECO:0000313" key="10">
    <source>
        <dbReference type="Proteomes" id="UP000270743"/>
    </source>
</evidence>
<dbReference type="InterPro" id="IPR004681">
    <property type="entry name" value="TRAP_DctM"/>
</dbReference>
<feature type="transmembrane region" description="Helical" evidence="7">
    <location>
        <begin position="268"/>
        <end position="292"/>
    </location>
</feature>
<feature type="transmembrane region" description="Helical" evidence="7">
    <location>
        <begin position="335"/>
        <end position="352"/>
    </location>
</feature>
<evidence type="ECO:0000256" key="3">
    <source>
        <dbReference type="ARBA" id="ARBA00022519"/>
    </source>
</evidence>
<evidence type="ECO:0000256" key="4">
    <source>
        <dbReference type="ARBA" id="ARBA00022692"/>
    </source>
</evidence>
<evidence type="ECO:0000256" key="5">
    <source>
        <dbReference type="ARBA" id="ARBA00022989"/>
    </source>
</evidence>
<feature type="transmembrane region" description="Helical" evidence="7">
    <location>
        <begin position="240"/>
        <end position="256"/>
    </location>
</feature>
<keyword evidence="10" id="KW-1185">Reference proteome</keyword>
<evidence type="ECO:0000256" key="1">
    <source>
        <dbReference type="ARBA" id="ARBA00004429"/>
    </source>
</evidence>
<gene>
    <name evidence="9" type="primary">siaT_5</name>
    <name evidence="9" type="ORF">PARHAE_01922</name>
</gene>
<keyword evidence="6 7" id="KW-0472">Membrane</keyword>
<evidence type="ECO:0000256" key="2">
    <source>
        <dbReference type="ARBA" id="ARBA00022475"/>
    </source>
</evidence>
<keyword evidence="5 7" id="KW-1133">Transmembrane helix</keyword>
<dbReference type="InterPro" id="IPR010656">
    <property type="entry name" value="DctM"/>
</dbReference>
<dbReference type="OrthoDB" id="9790209at2"/>
<dbReference type="RefSeq" id="WP_126154393.1">
    <property type="nucleotide sequence ID" value="NZ_UZWE01000029.1"/>
</dbReference>
<comment type="caution">
    <text evidence="7">Lacks conserved residue(s) required for the propagation of feature annotation.</text>
</comment>
<dbReference type="PIRSF" id="PIRSF006066">
    <property type="entry name" value="HI0050"/>
    <property type="match status" value="1"/>
</dbReference>
<feature type="transmembrane region" description="Helical" evidence="7">
    <location>
        <begin position="55"/>
        <end position="73"/>
    </location>
</feature>
<evidence type="ECO:0000259" key="8">
    <source>
        <dbReference type="Pfam" id="PF06808"/>
    </source>
</evidence>
<dbReference type="Proteomes" id="UP000270743">
    <property type="component" value="Unassembled WGS sequence"/>
</dbReference>
<evidence type="ECO:0000256" key="6">
    <source>
        <dbReference type="ARBA" id="ARBA00023136"/>
    </source>
</evidence>
<keyword evidence="3 7" id="KW-0997">Cell inner membrane</keyword>
<keyword evidence="7" id="KW-0813">Transport</keyword>
<feature type="transmembrane region" description="Helical" evidence="7">
    <location>
        <begin position="312"/>
        <end position="328"/>
    </location>
</feature>
<comment type="similarity">
    <text evidence="7">Belongs to the TRAP transporter large permease family.</text>
</comment>
<evidence type="ECO:0000313" key="9">
    <source>
        <dbReference type="EMBL" id="VDS08738.1"/>
    </source>
</evidence>
<keyword evidence="4 7" id="KW-0812">Transmembrane</keyword>
<dbReference type="EMBL" id="UZWE01000029">
    <property type="protein sequence ID" value="VDS08738.1"/>
    <property type="molecule type" value="Genomic_DNA"/>
</dbReference>
<dbReference type="PANTHER" id="PTHR33362:SF2">
    <property type="entry name" value="TRAP TRANSPORTER LARGE PERMEASE PROTEIN"/>
    <property type="match status" value="1"/>
</dbReference>
<feature type="transmembrane region" description="Helical" evidence="7">
    <location>
        <begin position="212"/>
        <end position="234"/>
    </location>
</feature>
<dbReference type="PANTHER" id="PTHR33362">
    <property type="entry name" value="SIALIC ACID TRAP TRANSPORTER PERMEASE PROTEIN SIAT-RELATED"/>
    <property type="match status" value="1"/>
</dbReference>
<organism evidence="9 10">
    <name type="scientific">Paracoccus haematequi</name>
    <dbReference type="NCBI Taxonomy" id="2491866"/>
    <lineage>
        <taxon>Bacteria</taxon>
        <taxon>Pseudomonadati</taxon>
        <taxon>Pseudomonadota</taxon>
        <taxon>Alphaproteobacteria</taxon>
        <taxon>Rhodobacterales</taxon>
        <taxon>Paracoccaceae</taxon>
        <taxon>Paracoccus</taxon>
    </lineage>
</organism>
<evidence type="ECO:0000256" key="7">
    <source>
        <dbReference type="RuleBase" id="RU369079"/>
    </source>
</evidence>
<accession>A0A447IMK4</accession>
<feature type="transmembrane region" description="Helical" evidence="7">
    <location>
        <begin position="93"/>
        <end position="122"/>
    </location>
</feature>
<sequence>MTLALVLSFTALMLLAVPVGHALVLSSAFAIYFFAGLPLSIVVQQLYQQTQSFPMLALPFFMLAGTLMLGGTLGNELLAFASKVMQRWKGGPLATTVAASVVFGGVSGSAVANASALGSVLIPWQKRQGYPSALCAANNSTSAVIDILIPPSIPLILYSLVSGTSIADLFTAGLLPGVLLAVGLVLCCNWIARRRGFTQTDDSASLRELARLAVLSSPALLLPILILLGLRFGIATPTEISVLAVVYALGMSVFLYRDMNWGRFQDNLIEAGVATGVVMLVIMGSAAVGWILTFDQVPERFAVWITETVQNPILIILSMNILLLIIGMPLDLPPAILLLGPIFVPLAASIGMDPVQLGLMMVLNLGIGLYTPPIGTTLFISASIAKTTLGATTRELWPFFLVSMIVLALVSYVPALTIY</sequence>
<proteinExistence type="inferred from homology"/>
<reference evidence="9 10" key="1">
    <citation type="submission" date="2018-12" db="EMBL/GenBank/DDBJ databases">
        <authorList>
            <person name="Criscuolo A."/>
        </authorList>
    </citation>
    <scope>NUCLEOTIDE SEQUENCE [LARGE SCALE GENOMIC DNA]</scope>
    <source>
        <strain evidence="9">ACIP1116241</strain>
    </source>
</reference>
<comment type="function">
    <text evidence="7">Part of the tripartite ATP-independent periplasmic (TRAP) transport system.</text>
</comment>
<dbReference type="GO" id="GO:0005886">
    <property type="term" value="C:plasma membrane"/>
    <property type="evidence" value="ECO:0007669"/>
    <property type="project" value="UniProtKB-SubCell"/>
</dbReference>